<accession>A0ABX0C3Y5</accession>
<name>A0ABX0C3Y5_9PSEU</name>
<dbReference type="InterPro" id="IPR011051">
    <property type="entry name" value="RmlC_Cupin_sf"/>
</dbReference>
<evidence type="ECO:0000313" key="2">
    <source>
        <dbReference type="EMBL" id="NEC61287.1"/>
    </source>
</evidence>
<dbReference type="InterPro" id="IPR013096">
    <property type="entry name" value="Cupin_2"/>
</dbReference>
<comment type="caution">
    <text evidence="2">The sequence shown here is derived from an EMBL/GenBank/DDBJ whole genome shotgun (WGS) entry which is preliminary data.</text>
</comment>
<dbReference type="EMBL" id="JAAGNC010000189">
    <property type="protein sequence ID" value="NEC61287.1"/>
    <property type="molecule type" value="Genomic_DNA"/>
</dbReference>
<sequence>MTEPMYAVLCRPRGAETRPLPEGALATHLLYAPTVPVDRLSAIRVLIPGGRILPPAQHNSAETALVVLSGYTGVLSGPTMAPVLPAPGDLVYIPAGVPYSVVNLSHNAAVLLLAITTDPRFDAGTAPAADYSDAVATRAVTLRAEHVDRIAQRRASDARRRR</sequence>
<organism evidence="2 3">
    <name type="scientific">Amycolatopsis rubida</name>
    <dbReference type="NCBI Taxonomy" id="112413"/>
    <lineage>
        <taxon>Bacteria</taxon>
        <taxon>Bacillati</taxon>
        <taxon>Actinomycetota</taxon>
        <taxon>Actinomycetes</taxon>
        <taxon>Pseudonocardiales</taxon>
        <taxon>Pseudonocardiaceae</taxon>
        <taxon>Amycolatopsis</taxon>
    </lineage>
</organism>
<dbReference type="SUPFAM" id="SSF51182">
    <property type="entry name" value="RmlC-like cupins"/>
    <property type="match status" value="1"/>
</dbReference>
<evidence type="ECO:0000259" key="1">
    <source>
        <dbReference type="Pfam" id="PF07883"/>
    </source>
</evidence>
<keyword evidence="3" id="KW-1185">Reference proteome</keyword>
<protein>
    <submittedName>
        <fullName evidence="2">Cupin domain-containing protein</fullName>
    </submittedName>
</protein>
<dbReference type="Gene3D" id="2.60.120.10">
    <property type="entry name" value="Jelly Rolls"/>
    <property type="match status" value="1"/>
</dbReference>
<reference evidence="2 3" key="1">
    <citation type="submission" date="2020-01" db="EMBL/GenBank/DDBJ databases">
        <title>Insect and environment-associated Actinomycetes.</title>
        <authorList>
            <person name="Currrie C."/>
            <person name="Chevrette M."/>
            <person name="Carlson C."/>
            <person name="Stubbendieck R."/>
            <person name="Wendt-Pienkowski E."/>
        </authorList>
    </citation>
    <scope>NUCLEOTIDE SEQUENCE [LARGE SCALE GENOMIC DNA]</scope>
    <source>
        <strain evidence="2 3">SID8386</strain>
    </source>
</reference>
<gene>
    <name evidence="2" type="ORF">G3I59_38220</name>
</gene>
<evidence type="ECO:0000313" key="3">
    <source>
        <dbReference type="Proteomes" id="UP000470404"/>
    </source>
</evidence>
<dbReference type="InterPro" id="IPR014710">
    <property type="entry name" value="RmlC-like_jellyroll"/>
</dbReference>
<dbReference type="Pfam" id="PF07883">
    <property type="entry name" value="Cupin_2"/>
    <property type="match status" value="1"/>
</dbReference>
<proteinExistence type="predicted"/>
<feature type="domain" description="Cupin type-2" evidence="1">
    <location>
        <begin position="46"/>
        <end position="113"/>
    </location>
</feature>
<dbReference type="Proteomes" id="UP000470404">
    <property type="component" value="Unassembled WGS sequence"/>
</dbReference>